<comment type="caution">
    <text evidence="4">The sequence shown here is derived from an EMBL/GenBank/DDBJ whole genome shotgun (WGS) entry which is preliminary data.</text>
</comment>
<comment type="similarity">
    <text evidence="1">Belongs to the actin-binding proteins ADF family.</text>
</comment>
<dbReference type="PANTHER" id="PTHR11913">
    <property type="entry name" value="COFILIN-RELATED"/>
    <property type="match status" value="1"/>
</dbReference>
<dbReference type="GO" id="GO:0003779">
    <property type="term" value="F:actin binding"/>
    <property type="evidence" value="ECO:0007669"/>
    <property type="project" value="UniProtKB-KW"/>
</dbReference>
<dbReference type="SUPFAM" id="SSF55753">
    <property type="entry name" value="Actin depolymerizing proteins"/>
    <property type="match status" value="1"/>
</dbReference>
<dbReference type="InterPro" id="IPR029006">
    <property type="entry name" value="ADF-H/Gelsolin-like_dom_sf"/>
</dbReference>
<feature type="domain" description="ADF-H" evidence="3">
    <location>
        <begin position="15"/>
        <end position="149"/>
    </location>
</feature>
<organism evidence="4 5">
    <name type="scientific">Prymnesium parvum</name>
    <name type="common">Toxic golden alga</name>
    <dbReference type="NCBI Taxonomy" id="97485"/>
    <lineage>
        <taxon>Eukaryota</taxon>
        <taxon>Haptista</taxon>
        <taxon>Haptophyta</taxon>
        <taxon>Prymnesiophyceae</taxon>
        <taxon>Prymnesiales</taxon>
        <taxon>Prymnesiaceae</taxon>
        <taxon>Prymnesium</taxon>
    </lineage>
</organism>
<dbReference type="PRINTS" id="PR00006">
    <property type="entry name" value="COFILIN"/>
</dbReference>
<name>A0AB34ILJ6_PRYPA</name>
<dbReference type="EMBL" id="JBGBPQ010000024">
    <property type="protein sequence ID" value="KAL1499813.1"/>
    <property type="molecule type" value="Genomic_DNA"/>
</dbReference>
<dbReference type="PROSITE" id="PS51263">
    <property type="entry name" value="ADF_H"/>
    <property type="match status" value="1"/>
</dbReference>
<reference evidence="4 5" key="1">
    <citation type="journal article" date="2024" name="Science">
        <title>Giant polyketide synthase enzymes in the biosynthesis of giant marine polyether toxins.</title>
        <authorList>
            <person name="Fallon T.R."/>
            <person name="Shende V.V."/>
            <person name="Wierzbicki I.H."/>
            <person name="Pendleton A.L."/>
            <person name="Watervoot N.F."/>
            <person name="Auber R.P."/>
            <person name="Gonzalez D.J."/>
            <person name="Wisecaver J.H."/>
            <person name="Moore B.S."/>
        </authorList>
    </citation>
    <scope>NUCLEOTIDE SEQUENCE [LARGE SCALE GENOMIC DNA]</scope>
    <source>
        <strain evidence="4 5">12B1</strain>
    </source>
</reference>
<dbReference type="Proteomes" id="UP001515480">
    <property type="component" value="Unassembled WGS sequence"/>
</dbReference>
<accession>A0AB34ILJ6</accession>
<protein>
    <recommendedName>
        <fullName evidence="3">ADF-H domain-containing protein</fullName>
    </recommendedName>
</protein>
<dbReference type="GO" id="GO:0030042">
    <property type="term" value="P:actin filament depolymerization"/>
    <property type="evidence" value="ECO:0007669"/>
    <property type="project" value="InterPro"/>
</dbReference>
<evidence type="ECO:0000313" key="4">
    <source>
        <dbReference type="EMBL" id="KAL1499813.1"/>
    </source>
</evidence>
<evidence type="ECO:0000256" key="2">
    <source>
        <dbReference type="ARBA" id="ARBA00023203"/>
    </source>
</evidence>
<evidence type="ECO:0000259" key="3">
    <source>
        <dbReference type="PROSITE" id="PS51263"/>
    </source>
</evidence>
<dbReference type="SMART" id="SM00102">
    <property type="entry name" value="ADF"/>
    <property type="match status" value="1"/>
</dbReference>
<sequence length="151" mass="16644">MAASAALLSPLNCGSSGVQATEECLTVFEQMKLRSQYSYIIFKITDDKKYIEIETTGEKGESFESFTSKLPEGDCRYAVLDVEIQTKSGATTNKLIFIAWSDDNAPVKPKMLYASSKDALKKMLTGINEEFQATEKGDLNYAEIQKKAGSV</sequence>
<dbReference type="InterPro" id="IPR002108">
    <property type="entry name" value="ADF-H"/>
</dbReference>
<evidence type="ECO:0000256" key="1">
    <source>
        <dbReference type="ARBA" id="ARBA00006844"/>
    </source>
</evidence>
<dbReference type="Pfam" id="PF00241">
    <property type="entry name" value="Cofilin_ADF"/>
    <property type="match status" value="1"/>
</dbReference>
<dbReference type="InterPro" id="IPR017904">
    <property type="entry name" value="ADF/Cofilin"/>
</dbReference>
<dbReference type="AlphaFoldDB" id="A0AB34ILJ6"/>
<dbReference type="Gene3D" id="3.40.20.10">
    <property type="entry name" value="Severin"/>
    <property type="match status" value="1"/>
</dbReference>
<dbReference type="GO" id="GO:0015629">
    <property type="term" value="C:actin cytoskeleton"/>
    <property type="evidence" value="ECO:0007669"/>
    <property type="project" value="InterPro"/>
</dbReference>
<keyword evidence="5" id="KW-1185">Reference proteome</keyword>
<dbReference type="CDD" id="cd11286">
    <property type="entry name" value="ADF_cofilin_like"/>
    <property type="match status" value="1"/>
</dbReference>
<evidence type="ECO:0000313" key="5">
    <source>
        <dbReference type="Proteomes" id="UP001515480"/>
    </source>
</evidence>
<keyword evidence="2" id="KW-0009">Actin-binding</keyword>
<proteinExistence type="inferred from homology"/>
<gene>
    <name evidence="4" type="ORF">AB1Y20_012498</name>
</gene>